<proteinExistence type="predicted"/>
<keyword evidence="1" id="KW-0472">Membrane</keyword>
<feature type="transmembrane region" description="Helical" evidence="1">
    <location>
        <begin position="12"/>
        <end position="33"/>
    </location>
</feature>
<keyword evidence="1" id="KW-1133">Transmembrane helix</keyword>
<reference evidence="2 3" key="1">
    <citation type="submission" date="2023-10" db="EMBL/GenBank/DDBJ databases">
        <authorList>
            <person name="Maclean D."/>
            <person name="Macfadyen A."/>
        </authorList>
    </citation>
    <scope>NUCLEOTIDE SEQUENCE [LARGE SCALE GENOMIC DNA]</scope>
</reference>
<keyword evidence="3" id="KW-1185">Reference proteome</keyword>
<comment type="caution">
    <text evidence="2">The sequence shown here is derived from an EMBL/GenBank/DDBJ whole genome shotgun (WGS) entry which is preliminary data.</text>
</comment>
<keyword evidence="1" id="KW-0812">Transmembrane</keyword>
<dbReference type="EMBL" id="CAUYUE010000002">
    <property type="protein sequence ID" value="CAK0741062.1"/>
    <property type="molecule type" value="Genomic_DNA"/>
</dbReference>
<protein>
    <submittedName>
        <fullName evidence="2">Uncharacterized protein</fullName>
    </submittedName>
</protein>
<sequence>MSRSAGGNVSCCPRSLLATGAAALVCLILYLVVPISDVGEGVRSVFSTVPLLSGPSTALGVRPPSALLRQPTAARCNRLPLPGPLANASAIPTEPAVVKDPATGEWLIFFTYQEEIRGGCAGGKQECGGAKADGSSSGSRTRSHPLMLRLGYGVLPDLRLVQSEVQRLQLHESYLHLRQQQSTPPLVASSWRPFAWKNALYLSHWLNVPPSQDKPALAKLDLEHNSLSFVYRFDTLEDELAKLRGRRARTHERSTSTLEQMADQEAGWGFVAEKESLIIYASILPCTVALEFDASAPDGAVLKNRHCYEESAGRIESYTGLDIMEQEDMLISGHPVAWDIERGAKSRELIVILHKRGYDTEHWAARLDRASQRVTHISAGPLLRTVEFKPEGFLEAEITLSTYQVIDRGAPEGRILRVIYGEGEHLFCWMDMATEAIVWHALPASRSSKTQTRMRFKATGTIS</sequence>
<accession>A0AAV1HSW8</accession>
<gene>
    <name evidence="2" type="ORF">CVIRNUC_001297</name>
</gene>
<evidence type="ECO:0000313" key="2">
    <source>
        <dbReference type="EMBL" id="CAK0741062.1"/>
    </source>
</evidence>
<dbReference type="AlphaFoldDB" id="A0AAV1HSW8"/>
<dbReference type="Proteomes" id="UP001314263">
    <property type="component" value="Unassembled WGS sequence"/>
</dbReference>
<organism evidence="2 3">
    <name type="scientific">Coccomyxa viridis</name>
    <dbReference type="NCBI Taxonomy" id="1274662"/>
    <lineage>
        <taxon>Eukaryota</taxon>
        <taxon>Viridiplantae</taxon>
        <taxon>Chlorophyta</taxon>
        <taxon>core chlorophytes</taxon>
        <taxon>Trebouxiophyceae</taxon>
        <taxon>Trebouxiophyceae incertae sedis</taxon>
        <taxon>Coccomyxaceae</taxon>
        <taxon>Coccomyxa</taxon>
    </lineage>
</organism>
<name>A0AAV1HSW8_9CHLO</name>
<evidence type="ECO:0000256" key="1">
    <source>
        <dbReference type="SAM" id="Phobius"/>
    </source>
</evidence>
<evidence type="ECO:0000313" key="3">
    <source>
        <dbReference type="Proteomes" id="UP001314263"/>
    </source>
</evidence>